<name>A0AAD1X8Z5_EUPCR</name>
<dbReference type="SUPFAM" id="SSF51126">
    <property type="entry name" value="Pectin lyase-like"/>
    <property type="match status" value="1"/>
</dbReference>
<proteinExistence type="predicted"/>
<dbReference type="InterPro" id="IPR003368">
    <property type="entry name" value="POMP_repeat"/>
</dbReference>
<organism evidence="10 11">
    <name type="scientific">Euplotes crassus</name>
    <dbReference type="NCBI Taxonomy" id="5936"/>
    <lineage>
        <taxon>Eukaryota</taxon>
        <taxon>Sar</taxon>
        <taxon>Alveolata</taxon>
        <taxon>Ciliophora</taxon>
        <taxon>Intramacronucleata</taxon>
        <taxon>Spirotrichea</taxon>
        <taxon>Hypotrichia</taxon>
        <taxon>Euplotida</taxon>
        <taxon>Euplotidae</taxon>
        <taxon>Moneuplotes</taxon>
    </lineage>
</organism>
<evidence type="ECO:0000256" key="2">
    <source>
        <dbReference type="ARBA" id="ARBA00004442"/>
    </source>
</evidence>
<gene>
    <name evidence="10" type="ORF">ECRASSUSDP1_LOCUS6705</name>
</gene>
<dbReference type="GO" id="GO:0005576">
    <property type="term" value="C:extracellular region"/>
    <property type="evidence" value="ECO:0007669"/>
    <property type="project" value="UniProtKB-SubCell"/>
</dbReference>
<reference evidence="10" key="1">
    <citation type="submission" date="2023-07" db="EMBL/GenBank/DDBJ databases">
        <authorList>
            <consortium name="AG Swart"/>
            <person name="Singh M."/>
            <person name="Singh A."/>
            <person name="Seah K."/>
            <person name="Emmerich C."/>
        </authorList>
    </citation>
    <scope>NUCLEOTIDE SEQUENCE</scope>
    <source>
        <strain evidence="10">DP1</strain>
    </source>
</reference>
<feature type="transmembrane region" description="Helical" evidence="9">
    <location>
        <begin position="697"/>
        <end position="714"/>
    </location>
</feature>
<evidence type="ECO:0000256" key="5">
    <source>
        <dbReference type="ARBA" id="ARBA00022729"/>
    </source>
</evidence>
<comment type="caution">
    <text evidence="10">The sequence shown here is derived from an EMBL/GenBank/DDBJ whole genome shotgun (WGS) entry which is preliminary data.</text>
</comment>
<comment type="subcellular location">
    <subcellularLocation>
        <location evidence="1">Cell envelope</location>
    </subcellularLocation>
    <subcellularLocation>
        <location evidence="2">Cell outer membrane</location>
    </subcellularLocation>
    <subcellularLocation>
        <location evidence="3">Secreted</location>
    </subcellularLocation>
</comment>
<protein>
    <submittedName>
        <fullName evidence="10">Uncharacterized protein</fullName>
    </submittedName>
</protein>
<evidence type="ECO:0000256" key="8">
    <source>
        <dbReference type="SAM" id="MobiDB-lite"/>
    </source>
</evidence>
<feature type="transmembrane region" description="Helical" evidence="9">
    <location>
        <begin position="859"/>
        <end position="877"/>
    </location>
</feature>
<accession>A0AAD1X8Z5</accession>
<sequence length="1095" mass="123777">MKTYLTTKNLTATFEQKYLFQVLQGSLNILNSTHIHDEDLILKSFLSTVRIERSIITDIQYSMSPFNILDSAFTIEDTEIKGAHTNSYQESFIVTNSANIIMRNISFSDSNSQMMISLSSHLEMNKLKFQNISQFPYLISVKLCKWFYLSEITVIDSYSTKNEIMNIQDSYNVTLNDINLTSINSTFCYFKDSEILAITNIMISNLSQVFKFINSQVMKLANAEFSENFSNSPGGVISMINSKLKIVNTTFTNNSATEGGAIMFECTSTSSCQLKIAKSRFENNSATVQGGAISYNYNPPGIKDTLFLGNSAPYGNNYASYPVRIGYANSSIDDQIVIHNIASGITITLNLELALIDLDDQVMVLDDENQILILPSDPSTSSVSGTNAAQVKQGVAVFDNLALEVNKELRSSNFLISSKSIDSAKVKQVLGSSFQQKKLEASFRDCQPGERILGNKCEVCAAGTYSLSYNSTDCAKCDIDAECLGGSEIYLRSGHWRRFHNSTKVVECINKDSCKGEYKLDGSSPAVCAEGYTGNLCAQCLVTEDVKYERVNDYECRKCQNMILNSFQVFGTILLVICFYIFMMVINVRRTSESELSVLLRILANYLQLISVSTAMSNEYPSIMIAISIPVKWLGGSSDAFLSLDCIIKDIEMNFLFDSTAIFKLFLLMFLPLILFILLGAIWGILYYTKREWVKDFTRNIVITFITIVFLLHPKLTERSISMLKCIEIDEGYRVAEIDTNLECFGPEHLKSSLLVALPILVIWGITCPIIAMVYLYLSHAKTGHEKIKSYFLILYQGLKPEVFYWEFVNTLRKIAILLTLLFHRTVSISLSLMILIVTARVQLYLKPYRNREHSKIEFLAMMAGVCTITAALIYSQDKQNEVLNIFVLLSVISFNLKFIMEWLFLLLLKHQDRSSLVKSITKFVGKILCRHKNCTNPEISKGKLSAVITQRVVNKSMISIPDSPRTPPKRIIKKKKKLRKRKAKRKIKRGKFPEDHSSRILHKNNEIHENFEMKDDTLKTADRFVTPERLASDSPNVSISPLESPFVQGSRAFPQDHDLEPSTPENPSELYSAYIIVKKPPKKPHKKKKKMTKS</sequence>
<feature type="transmembrane region" description="Helical" evidence="9">
    <location>
        <begin position="567"/>
        <end position="586"/>
    </location>
</feature>
<keyword evidence="6 9" id="KW-0472">Membrane</keyword>
<dbReference type="AlphaFoldDB" id="A0AAD1X8Z5"/>
<evidence type="ECO:0000256" key="7">
    <source>
        <dbReference type="ARBA" id="ARBA00023237"/>
    </source>
</evidence>
<keyword evidence="11" id="KW-1185">Reference proteome</keyword>
<dbReference type="EMBL" id="CAMPGE010006507">
    <property type="protein sequence ID" value="CAI2365361.1"/>
    <property type="molecule type" value="Genomic_DNA"/>
</dbReference>
<dbReference type="Proteomes" id="UP001295684">
    <property type="component" value="Unassembled WGS sequence"/>
</dbReference>
<evidence type="ECO:0000256" key="9">
    <source>
        <dbReference type="SAM" id="Phobius"/>
    </source>
</evidence>
<evidence type="ECO:0000313" key="10">
    <source>
        <dbReference type="EMBL" id="CAI2365361.1"/>
    </source>
</evidence>
<dbReference type="Pfam" id="PF02415">
    <property type="entry name" value="Chlam_PMP"/>
    <property type="match status" value="2"/>
</dbReference>
<evidence type="ECO:0000313" key="11">
    <source>
        <dbReference type="Proteomes" id="UP001295684"/>
    </source>
</evidence>
<keyword evidence="5" id="KW-0732">Signal</keyword>
<dbReference type="PANTHER" id="PTHR11319">
    <property type="entry name" value="G PROTEIN-COUPLED RECEPTOR-RELATED"/>
    <property type="match status" value="1"/>
</dbReference>
<dbReference type="CDD" id="cd00185">
    <property type="entry name" value="TNFRSF"/>
    <property type="match status" value="1"/>
</dbReference>
<evidence type="ECO:0000256" key="4">
    <source>
        <dbReference type="ARBA" id="ARBA00022525"/>
    </source>
</evidence>
<keyword evidence="7" id="KW-0998">Cell outer membrane</keyword>
<evidence type="ECO:0000256" key="3">
    <source>
        <dbReference type="ARBA" id="ARBA00004613"/>
    </source>
</evidence>
<feature type="region of interest" description="Disordered" evidence="8">
    <location>
        <begin position="1048"/>
        <end position="1068"/>
    </location>
</feature>
<keyword evidence="9" id="KW-0812">Transmembrane</keyword>
<keyword evidence="9" id="KW-1133">Transmembrane helix</keyword>
<feature type="transmembrane region" description="Helical" evidence="9">
    <location>
        <begin position="662"/>
        <end position="685"/>
    </location>
</feature>
<evidence type="ECO:0000256" key="1">
    <source>
        <dbReference type="ARBA" id="ARBA00004196"/>
    </source>
</evidence>
<dbReference type="PANTHER" id="PTHR11319:SF35">
    <property type="entry name" value="OUTER MEMBRANE PROTEIN PMPC-RELATED"/>
    <property type="match status" value="1"/>
</dbReference>
<evidence type="ECO:0000256" key="6">
    <source>
        <dbReference type="ARBA" id="ARBA00023136"/>
    </source>
</evidence>
<keyword evidence="4" id="KW-0964">Secreted</keyword>
<feature type="transmembrane region" description="Helical" evidence="9">
    <location>
        <begin position="756"/>
        <end position="778"/>
    </location>
</feature>
<feature type="transmembrane region" description="Helical" evidence="9">
    <location>
        <begin position="883"/>
        <end position="909"/>
    </location>
</feature>
<feature type="transmembrane region" description="Helical" evidence="9">
    <location>
        <begin position="815"/>
        <end position="838"/>
    </location>
</feature>
<dbReference type="NCBIfam" id="TIGR01376">
    <property type="entry name" value="POMP_repeat"/>
    <property type="match status" value="1"/>
</dbReference>
<dbReference type="InterPro" id="IPR011050">
    <property type="entry name" value="Pectin_lyase_fold/virulence"/>
</dbReference>